<evidence type="ECO:0000313" key="12">
    <source>
        <dbReference type="Proteomes" id="UP000019384"/>
    </source>
</evidence>
<dbReference type="Proteomes" id="UP000019384">
    <property type="component" value="Unassembled WGS sequence"/>
</dbReference>
<dbReference type="Pfam" id="PF00153">
    <property type="entry name" value="Mito_carr"/>
    <property type="match status" value="2"/>
</dbReference>
<keyword evidence="7" id="KW-0496">Mitochondrion</keyword>
<reference evidence="11" key="2">
    <citation type="submission" date="2014-02" db="EMBL/GenBank/DDBJ databases">
        <title>Complete DNA sequence of /Kuraishia capsulata/ illustrates novel genomic features among budding yeasts (/Saccharomycotina/).</title>
        <authorList>
            <person name="Morales L."/>
            <person name="Noel B."/>
            <person name="Porcel B."/>
            <person name="Marcet-Houben M."/>
            <person name="Hullo M-F."/>
            <person name="Sacerdot C."/>
            <person name="Tekaia F."/>
            <person name="Leh-Louis V."/>
            <person name="Despons L."/>
            <person name="Khanna V."/>
            <person name="Aury J-M."/>
            <person name="Barbe V."/>
            <person name="Couloux A."/>
            <person name="Labadie K."/>
            <person name="Pelletier E."/>
            <person name="Souciet J-L."/>
            <person name="Boekhout T."/>
            <person name="Gabaldon T."/>
            <person name="Wincker P."/>
            <person name="Dujon B."/>
        </authorList>
    </citation>
    <scope>NUCLEOTIDE SEQUENCE</scope>
    <source>
        <strain evidence="11">CBS 1993</strain>
    </source>
</reference>
<dbReference type="InterPro" id="IPR018108">
    <property type="entry name" value="MCP_transmembrane"/>
</dbReference>
<evidence type="ECO:0000256" key="8">
    <source>
        <dbReference type="ARBA" id="ARBA00023136"/>
    </source>
</evidence>
<dbReference type="Gene3D" id="1.50.40.10">
    <property type="entry name" value="Mitochondrial carrier domain"/>
    <property type="match status" value="1"/>
</dbReference>
<keyword evidence="12" id="KW-1185">Reference proteome</keyword>
<dbReference type="PANTHER" id="PTHR45788">
    <property type="entry name" value="SUCCINATE/FUMARATE MITOCHONDRIAL TRANSPORTER-RELATED"/>
    <property type="match status" value="1"/>
</dbReference>
<dbReference type="GeneID" id="34520703"/>
<evidence type="ECO:0008006" key="13">
    <source>
        <dbReference type="Google" id="ProtNLM"/>
    </source>
</evidence>
<dbReference type="EMBL" id="HG793128">
    <property type="protein sequence ID" value="CDK27320.1"/>
    <property type="molecule type" value="Genomic_DNA"/>
</dbReference>
<evidence type="ECO:0000256" key="6">
    <source>
        <dbReference type="ARBA" id="ARBA00022989"/>
    </source>
</evidence>
<evidence type="ECO:0000256" key="4">
    <source>
        <dbReference type="ARBA" id="ARBA00022692"/>
    </source>
</evidence>
<keyword evidence="5" id="KW-0677">Repeat</keyword>
<dbReference type="AlphaFoldDB" id="W6MWE8"/>
<dbReference type="STRING" id="1382522.W6MWE8"/>
<comment type="subcellular location">
    <subcellularLocation>
        <location evidence="1">Mitochondrion membrane</location>
        <topology evidence="1">Multi-pass membrane protein</topology>
    </subcellularLocation>
</comment>
<organism evidence="11 12">
    <name type="scientific">Kuraishia capsulata CBS 1993</name>
    <dbReference type="NCBI Taxonomy" id="1382522"/>
    <lineage>
        <taxon>Eukaryota</taxon>
        <taxon>Fungi</taxon>
        <taxon>Dikarya</taxon>
        <taxon>Ascomycota</taxon>
        <taxon>Saccharomycotina</taxon>
        <taxon>Pichiomycetes</taxon>
        <taxon>Pichiales</taxon>
        <taxon>Pichiaceae</taxon>
        <taxon>Kuraishia</taxon>
    </lineage>
</organism>
<dbReference type="GO" id="GO:0031966">
    <property type="term" value="C:mitochondrial membrane"/>
    <property type="evidence" value="ECO:0007669"/>
    <property type="project" value="UniProtKB-SubCell"/>
</dbReference>
<dbReference type="GO" id="GO:0071913">
    <property type="term" value="F:citrate secondary active transmembrane transporter activity"/>
    <property type="evidence" value="ECO:0007669"/>
    <property type="project" value="TreeGrafter"/>
</dbReference>
<dbReference type="GO" id="GO:0006843">
    <property type="term" value="P:mitochondrial citrate transmembrane transport"/>
    <property type="evidence" value="ECO:0007669"/>
    <property type="project" value="TreeGrafter"/>
</dbReference>
<dbReference type="HOGENOM" id="CLU_015166_5_1_1"/>
<evidence type="ECO:0000256" key="1">
    <source>
        <dbReference type="ARBA" id="ARBA00004225"/>
    </source>
</evidence>
<evidence type="ECO:0000256" key="5">
    <source>
        <dbReference type="ARBA" id="ARBA00022737"/>
    </source>
</evidence>
<evidence type="ECO:0000256" key="9">
    <source>
        <dbReference type="PROSITE-ProRule" id="PRU00282"/>
    </source>
</evidence>
<name>W6MWE8_9ASCO</name>
<dbReference type="PANTHER" id="PTHR45788:SF5">
    <property type="entry name" value="AFR253WP"/>
    <property type="match status" value="1"/>
</dbReference>
<dbReference type="InterPro" id="IPR049563">
    <property type="entry name" value="TXTP-like"/>
</dbReference>
<dbReference type="PROSITE" id="PS50920">
    <property type="entry name" value="SOLCAR"/>
    <property type="match status" value="2"/>
</dbReference>
<proteinExistence type="inferred from homology"/>
<accession>W6MWE8</accession>
<keyword evidence="6" id="KW-1133">Transmembrane helix</keyword>
<protein>
    <recommendedName>
        <fullName evidence="13">Mitochondrial carrier protein</fullName>
    </recommendedName>
</protein>
<comment type="similarity">
    <text evidence="2 10">Belongs to the mitochondrial carrier (TC 2.A.29) family.</text>
</comment>
<dbReference type="InterPro" id="IPR023395">
    <property type="entry name" value="MCP_dom_sf"/>
</dbReference>
<evidence type="ECO:0000256" key="10">
    <source>
        <dbReference type="RuleBase" id="RU000488"/>
    </source>
</evidence>
<evidence type="ECO:0000256" key="3">
    <source>
        <dbReference type="ARBA" id="ARBA00022448"/>
    </source>
</evidence>
<reference evidence="11" key="1">
    <citation type="submission" date="2013-12" db="EMBL/GenBank/DDBJ databases">
        <authorList>
            <person name="Genoscope - CEA"/>
        </authorList>
    </citation>
    <scope>NUCLEOTIDE SEQUENCE</scope>
    <source>
        <strain evidence="11">CBS 1993</strain>
    </source>
</reference>
<keyword evidence="8 9" id="KW-0472">Membrane</keyword>
<keyword evidence="4 9" id="KW-0812">Transmembrane</keyword>
<dbReference type="RefSeq" id="XP_022459315.1">
    <property type="nucleotide sequence ID" value="XM_022601699.1"/>
</dbReference>
<gene>
    <name evidence="11" type="ORF">KUCA_T00003298001</name>
</gene>
<dbReference type="OrthoDB" id="44467at2759"/>
<feature type="repeat" description="Solcar" evidence="9">
    <location>
        <begin position="82"/>
        <end position="212"/>
    </location>
</feature>
<feature type="repeat" description="Solcar" evidence="9">
    <location>
        <begin position="222"/>
        <end position="308"/>
    </location>
</feature>
<evidence type="ECO:0000313" key="11">
    <source>
        <dbReference type="EMBL" id="CDK27320.1"/>
    </source>
</evidence>
<evidence type="ECO:0000256" key="7">
    <source>
        <dbReference type="ARBA" id="ARBA00023128"/>
    </source>
</evidence>
<keyword evidence="3 10" id="KW-0813">Transport</keyword>
<dbReference type="SUPFAM" id="SSF103506">
    <property type="entry name" value="Mitochondrial carrier"/>
    <property type="match status" value="1"/>
</dbReference>
<evidence type="ECO:0000256" key="2">
    <source>
        <dbReference type="ARBA" id="ARBA00006375"/>
    </source>
</evidence>
<sequence>MSEYDLPIPGKYKHRLPQWSDATRELIRRAPHGISTFRLIPSARTYFTGCYGLCLGNSIKAFSRFLVFNSFSKIMANDHGKTTAPRVVIAGIMTGLIETFWVIPFENIKVTMVQNSLIKMRDGLVPAPESTRTRRDLQIVRNVVAKTSAGVSADSPVKNKTRVPATTFAAAFREIYEIRGYRGFFQGSFVTCLRQGLNGAVWFSTFASLRQAINPAGSIEEMTPLYTTWMGLVSSAAVIVFTQPVDVAKTRMQSHDYGVLYKNTVQCILKTAVEEGFFKLWTGWFPRFIKVSASGTITIWVYDYVEPEVRKAMTENPFSAQ</sequence>